<dbReference type="HOGENOM" id="CLU_794321_0_0_7"/>
<feature type="domain" description="eCIS core" evidence="2">
    <location>
        <begin position="5"/>
        <end position="53"/>
    </location>
</feature>
<dbReference type="KEGG" id="scu:SCE1572_26815"/>
<feature type="region of interest" description="Disordered" evidence="1">
    <location>
        <begin position="89"/>
        <end position="108"/>
    </location>
</feature>
<name>S4XZ58_SORCE</name>
<organism evidence="3 4">
    <name type="scientific">Sorangium cellulosum So0157-2</name>
    <dbReference type="NCBI Taxonomy" id="1254432"/>
    <lineage>
        <taxon>Bacteria</taxon>
        <taxon>Pseudomonadati</taxon>
        <taxon>Myxococcota</taxon>
        <taxon>Polyangia</taxon>
        <taxon>Polyangiales</taxon>
        <taxon>Polyangiaceae</taxon>
        <taxon>Sorangium</taxon>
    </lineage>
</organism>
<evidence type="ECO:0000256" key="1">
    <source>
        <dbReference type="SAM" id="MobiDB-lite"/>
    </source>
</evidence>
<dbReference type="EMBL" id="CP003969">
    <property type="protein sequence ID" value="AGP37769.1"/>
    <property type="molecule type" value="Genomic_DNA"/>
</dbReference>
<evidence type="ECO:0000313" key="3">
    <source>
        <dbReference type="EMBL" id="AGP37769.1"/>
    </source>
</evidence>
<dbReference type="eggNOG" id="COG1652">
    <property type="taxonomic scope" value="Bacteria"/>
</dbReference>
<dbReference type="Pfam" id="PF13699">
    <property type="entry name" value="eCIS_core"/>
    <property type="match status" value="1"/>
</dbReference>
<dbReference type="STRING" id="1254432.SCE1572_26815"/>
<sequence length="349" mass="37835">MHPSSSRAAALGALAYTQGSEIHVAPGQWAPETTRGQELLGHELAHVVQQRAGRVQATAQYKGIKLNDAPALEAEADAMGARAAHTSAGLPRAMARAPETPSEPLRGSSAVVQRMKRDQIDPGDVATVRPSMDNYKSHVALRVTHFFTVFLKAVLLWRKCASQGALPNLFTNNAAAQAGIGFRIKNAATASPGEGKYDAAHLTNVTLVKSLFSGLPLTPRDQENLDDLYRATAATTPQFQIANVTSDKIIDRQMTSFKNDMIRDLNAGAALDHNFIQANLAKFLTDLEIDLQVKSQQYPTVGAAAADQLKADSYAAALKIVTELKTQNFDECFYAIVNEVEAYRRYNLT</sequence>
<gene>
    <name evidence="3" type="ORF">SCE1572_26815</name>
</gene>
<evidence type="ECO:0000313" key="4">
    <source>
        <dbReference type="Proteomes" id="UP000014803"/>
    </source>
</evidence>
<dbReference type="PATRIC" id="fig|1254432.3.peg.6070"/>
<dbReference type="Proteomes" id="UP000014803">
    <property type="component" value="Chromosome"/>
</dbReference>
<evidence type="ECO:0000259" key="2">
    <source>
        <dbReference type="Pfam" id="PF13699"/>
    </source>
</evidence>
<proteinExistence type="predicted"/>
<protein>
    <recommendedName>
        <fullName evidence="2">eCIS core domain-containing protein</fullName>
    </recommendedName>
</protein>
<dbReference type="AlphaFoldDB" id="S4XZ58"/>
<dbReference type="InterPro" id="IPR025295">
    <property type="entry name" value="eCIS_core_dom"/>
</dbReference>
<accession>S4XZ58</accession>
<reference evidence="3 4" key="1">
    <citation type="journal article" date="2013" name="Sci. Rep.">
        <title>Extraordinary expansion of a Sorangium cellulosum genome from an alkaline milieu.</title>
        <authorList>
            <person name="Han K."/>
            <person name="Li Z.F."/>
            <person name="Peng R."/>
            <person name="Zhu L.P."/>
            <person name="Zhou T."/>
            <person name="Wang L.G."/>
            <person name="Li S.G."/>
            <person name="Zhang X.B."/>
            <person name="Hu W."/>
            <person name="Wu Z.H."/>
            <person name="Qin N."/>
            <person name="Li Y.Z."/>
        </authorList>
    </citation>
    <scope>NUCLEOTIDE SEQUENCE [LARGE SCALE GENOMIC DNA]</scope>
    <source>
        <strain evidence="3 4">So0157-2</strain>
    </source>
</reference>